<protein>
    <recommendedName>
        <fullName evidence="2 5">Aminoglycoside N(3)-acetyltransferase</fullName>
        <ecNumber evidence="5">2.3.1.-</ecNumber>
    </recommendedName>
</protein>
<evidence type="ECO:0000256" key="2">
    <source>
        <dbReference type="ARBA" id="ARBA00012882"/>
    </source>
</evidence>
<keyword evidence="5" id="KW-0046">Antibiotic resistance</keyword>
<dbReference type="STRING" id="391616.OA238_c24480"/>
<sequence>MYYSQQDIVGALKNAGINEGDTLFSHSNLGYFGMLQGAKSNLDILNAFKNALFEVIGEEGTFVVPTFTYSFGSDKEEKVFDVKNSASKMGSFAEFIRLRDDAARSEDPMFSVAAIGPNAERLTKDAASECFGRDSFWGRFHDMGGKICNFNLDSGSTFVHYVEKRLQVPYRKDFKFSGQIISSNGTKRDKEVVFFARDFEDKNSAAYFERLDVIAKNTGLAKQAKLGRGSIVVISAADTVKLIEENIEIEPNFLNNDYKNSNI</sequence>
<dbReference type="RefSeq" id="WP_015495581.1">
    <property type="nucleotide sequence ID" value="NC_020908.1"/>
</dbReference>
<keyword evidence="7" id="KW-1185">Reference proteome</keyword>
<dbReference type="OrthoDB" id="7330654at2"/>
<reference evidence="6 7" key="1">
    <citation type="journal article" date="2013" name="PLoS ONE">
        <title>Poles Apart: Arctic and Antarctic Octadecabacter strains Share High Genome Plasticity and a New Type of Xanthorhodopsin.</title>
        <authorList>
            <person name="Vollmers J."/>
            <person name="Voget S."/>
            <person name="Dietrich S."/>
            <person name="Gollnow K."/>
            <person name="Smits M."/>
            <person name="Meyer K."/>
            <person name="Brinkhoff T."/>
            <person name="Simon M."/>
            <person name="Daniel R."/>
        </authorList>
    </citation>
    <scope>NUCLEOTIDE SEQUENCE [LARGE SCALE GENOMIC DNA]</scope>
    <source>
        <strain evidence="6 7">238</strain>
    </source>
</reference>
<dbReference type="KEGG" id="oar:OA238_c24480"/>
<evidence type="ECO:0000256" key="4">
    <source>
        <dbReference type="ARBA" id="ARBA00023315"/>
    </source>
</evidence>
<dbReference type="EC" id="2.3.1.-" evidence="5"/>
<dbReference type="EMBL" id="CP003742">
    <property type="protein sequence ID" value="AGI72505.1"/>
    <property type="molecule type" value="Genomic_DNA"/>
</dbReference>
<dbReference type="GO" id="GO:0046353">
    <property type="term" value="F:aminoglycoside 3-N-acetyltransferase activity"/>
    <property type="evidence" value="ECO:0007669"/>
    <property type="project" value="UniProtKB-EC"/>
</dbReference>
<dbReference type="eggNOG" id="COG2746">
    <property type="taxonomic scope" value="Bacteria"/>
</dbReference>
<name>M9RRT5_9RHOB</name>
<proteinExistence type="inferred from homology"/>
<organism evidence="6 7">
    <name type="scientific">Octadecabacter arcticus 238</name>
    <dbReference type="NCBI Taxonomy" id="391616"/>
    <lineage>
        <taxon>Bacteria</taxon>
        <taxon>Pseudomonadati</taxon>
        <taxon>Pseudomonadota</taxon>
        <taxon>Alphaproteobacteria</taxon>
        <taxon>Rhodobacterales</taxon>
        <taxon>Roseobacteraceae</taxon>
        <taxon>Octadecabacter</taxon>
    </lineage>
</organism>
<evidence type="ECO:0000256" key="1">
    <source>
        <dbReference type="ARBA" id="ARBA00006383"/>
    </source>
</evidence>
<dbReference type="SUPFAM" id="SSF110710">
    <property type="entry name" value="TTHA0583/YokD-like"/>
    <property type="match status" value="1"/>
</dbReference>
<dbReference type="InterPro" id="IPR028345">
    <property type="entry name" value="Antibiotic_NAT-like"/>
</dbReference>
<dbReference type="HOGENOM" id="CLU_084750_0_0_5"/>
<accession>M9RRT5</accession>
<evidence type="ECO:0000313" key="7">
    <source>
        <dbReference type="Proteomes" id="UP000004688"/>
    </source>
</evidence>
<dbReference type="PANTHER" id="PTHR11104">
    <property type="entry name" value="AMINOGLYCOSIDE N3-ACETYLTRANSFERASE"/>
    <property type="match status" value="1"/>
</dbReference>
<evidence type="ECO:0000256" key="3">
    <source>
        <dbReference type="ARBA" id="ARBA00022679"/>
    </source>
</evidence>
<comment type="similarity">
    <text evidence="1 5">Belongs to the antibiotic N-acetyltransferase family.</text>
</comment>
<dbReference type="AlphaFoldDB" id="M9RRT5"/>
<gene>
    <name evidence="6" type="ORF">OA238_c24480</name>
</gene>
<evidence type="ECO:0000256" key="5">
    <source>
        <dbReference type="RuleBase" id="RU365031"/>
    </source>
</evidence>
<dbReference type="Proteomes" id="UP000004688">
    <property type="component" value="Chromosome"/>
</dbReference>
<dbReference type="GO" id="GO:0046677">
    <property type="term" value="P:response to antibiotic"/>
    <property type="evidence" value="ECO:0007669"/>
    <property type="project" value="UniProtKB-KW"/>
</dbReference>
<evidence type="ECO:0000313" key="6">
    <source>
        <dbReference type="EMBL" id="AGI72505.1"/>
    </source>
</evidence>
<keyword evidence="4 5" id="KW-0012">Acyltransferase</keyword>
<keyword evidence="3 5" id="KW-0808">Transferase</keyword>
<dbReference type="InterPro" id="IPR003679">
    <property type="entry name" value="Amioglycoside_AcTrfase"/>
</dbReference>
<dbReference type="Pfam" id="PF02522">
    <property type="entry name" value="Antibiotic_NAT"/>
    <property type="match status" value="1"/>
</dbReference>
<dbReference type="PANTHER" id="PTHR11104:SF0">
    <property type="entry name" value="SPBETA PROPHAGE-DERIVED AMINOGLYCOSIDE N(3')-ACETYLTRANSFERASE-LIKE PROTEIN YOKD"/>
    <property type="match status" value="1"/>
</dbReference>
<comment type="catalytic activity">
    <reaction evidence="5">
        <text>a 2-deoxystreptamine antibiotic + acetyl-CoA = an N(3)-acetyl-2-deoxystreptamine antibiotic + CoA + H(+)</text>
        <dbReference type="Rhea" id="RHEA:12665"/>
        <dbReference type="ChEBI" id="CHEBI:15378"/>
        <dbReference type="ChEBI" id="CHEBI:57287"/>
        <dbReference type="ChEBI" id="CHEBI:57288"/>
        <dbReference type="ChEBI" id="CHEBI:57921"/>
        <dbReference type="ChEBI" id="CHEBI:77452"/>
        <dbReference type="EC" id="2.3.1.81"/>
    </reaction>
</comment>